<organism evidence="2 3">
    <name type="scientific">Chloropicon primus</name>
    <dbReference type="NCBI Taxonomy" id="1764295"/>
    <lineage>
        <taxon>Eukaryota</taxon>
        <taxon>Viridiplantae</taxon>
        <taxon>Chlorophyta</taxon>
        <taxon>Chloropicophyceae</taxon>
        <taxon>Chloropicales</taxon>
        <taxon>Chloropicaceae</taxon>
        <taxon>Chloropicon</taxon>
    </lineage>
</organism>
<protein>
    <submittedName>
        <fullName evidence="2">Uncharacterized protein</fullName>
    </submittedName>
</protein>
<gene>
    <name evidence="2" type="ORF">A3770_02p13260</name>
</gene>
<accession>A0A5B8MDW8</accession>
<dbReference type="Proteomes" id="UP000316726">
    <property type="component" value="Chromosome 2"/>
</dbReference>
<dbReference type="EMBL" id="CP031035">
    <property type="protein sequence ID" value="QDZ18808.1"/>
    <property type="molecule type" value="Genomic_DNA"/>
</dbReference>
<keyword evidence="1" id="KW-0732">Signal</keyword>
<evidence type="ECO:0000313" key="2">
    <source>
        <dbReference type="EMBL" id="QDZ18808.1"/>
    </source>
</evidence>
<reference evidence="2 3" key="1">
    <citation type="submission" date="2018-07" db="EMBL/GenBank/DDBJ databases">
        <title>The complete nuclear genome of the prasinophyte Chloropicon primus (CCMP1205).</title>
        <authorList>
            <person name="Pombert J.-F."/>
            <person name="Otis C."/>
            <person name="Turmel M."/>
            <person name="Lemieux C."/>
        </authorList>
    </citation>
    <scope>NUCLEOTIDE SEQUENCE [LARGE SCALE GENOMIC DNA]</scope>
    <source>
        <strain evidence="2 3">CCMP1205</strain>
    </source>
</reference>
<sequence length="224" mass="24148">MAPPRRGGGSVLARLALVLLTLSAVLHSADSASVSHRKLLQGTGEPPFILSPLVPINWFIFRDAPTTEFNLGDPVVNWWVSFSSAFLHLNAAEITLFGDLPHLFSLAIPQVTLFGGNGWNALDEEGLRAGASLIELAGWFEFEFFNLAAGMPVATVSLFDRLGLEDLGLGVPSNYVNLFDIPWAGEGVVETSIIDDSFVNFIRSRGLADLLSYPGFYGTSFSSA</sequence>
<keyword evidence="3" id="KW-1185">Reference proteome</keyword>
<evidence type="ECO:0000256" key="1">
    <source>
        <dbReference type="SAM" id="SignalP"/>
    </source>
</evidence>
<name>A0A5B8MDW8_9CHLO</name>
<feature type="chain" id="PRO_5022929629" evidence="1">
    <location>
        <begin position="32"/>
        <end position="224"/>
    </location>
</feature>
<proteinExistence type="predicted"/>
<feature type="signal peptide" evidence="1">
    <location>
        <begin position="1"/>
        <end position="31"/>
    </location>
</feature>
<evidence type="ECO:0000313" key="3">
    <source>
        <dbReference type="Proteomes" id="UP000316726"/>
    </source>
</evidence>
<dbReference type="AlphaFoldDB" id="A0A5B8MDW8"/>